<evidence type="ECO:0000256" key="6">
    <source>
        <dbReference type="SAM" id="MobiDB-lite"/>
    </source>
</evidence>
<dbReference type="GO" id="GO:0043799">
    <property type="term" value="F:glycine oxidase activity"/>
    <property type="evidence" value="ECO:0007669"/>
    <property type="project" value="UniProtKB-EC"/>
</dbReference>
<evidence type="ECO:0000256" key="1">
    <source>
        <dbReference type="ARBA" id="ARBA00004948"/>
    </source>
</evidence>
<dbReference type="PANTHER" id="PTHR13847:SF289">
    <property type="entry name" value="GLYCINE OXIDASE"/>
    <property type="match status" value="1"/>
</dbReference>
<proteinExistence type="predicted"/>
<organism evidence="8 9">
    <name type="scientific">Paenibacillus solisilvae</name>
    <dbReference type="NCBI Taxonomy" id="2486751"/>
    <lineage>
        <taxon>Bacteria</taxon>
        <taxon>Bacillati</taxon>
        <taxon>Bacillota</taxon>
        <taxon>Bacilli</taxon>
        <taxon>Bacillales</taxon>
        <taxon>Paenibacillaceae</taxon>
        <taxon>Paenibacillus</taxon>
    </lineage>
</organism>
<dbReference type="EC" id="1.4.3.19" evidence="5"/>
<evidence type="ECO:0000259" key="7">
    <source>
        <dbReference type="Pfam" id="PF01266"/>
    </source>
</evidence>
<evidence type="ECO:0000256" key="3">
    <source>
        <dbReference type="ARBA" id="ARBA00023002"/>
    </source>
</evidence>
<dbReference type="NCBIfam" id="TIGR02352">
    <property type="entry name" value="thiamin_ThiO"/>
    <property type="match status" value="1"/>
</dbReference>
<accession>A0ABW0VS31</accession>
<gene>
    <name evidence="8" type="primary">thiO</name>
    <name evidence="8" type="ORF">ACFPYJ_02910</name>
</gene>
<dbReference type="InterPro" id="IPR036188">
    <property type="entry name" value="FAD/NAD-bd_sf"/>
</dbReference>
<keyword evidence="9" id="KW-1185">Reference proteome</keyword>
<evidence type="ECO:0000256" key="5">
    <source>
        <dbReference type="ARBA" id="ARBA00050018"/>
    </source>
</evidence>
<name>A0ABW0VS31_9BACL</name>
<dbReference type="Gene3D" id="3.50.50.60">
    <property type="entry name" value="FAD/NAD(P)-binding domain"/>
    <property type="match status" value="1"/>
</dbReference>
<evidence type="ECO:0000256" key="4">
    <source>
        <dbReference type="ARBA" id="ARBA00049872"/>
    </source>
</evidence>
<keyword evidence="3 8" id="KW-0560">Oxidoreductase</keyword>
<dbReference type="Gene3D" id="3.30.9.10">
    <property type="entry name" value="D-Amino Acid Oxidase, subunit A, domain 2"/>
    <property type="match status" value="1"/>
</dbReference>
<dbReference type="RefSeq" id="WP_379186541.1">
    <property type="nucleotide sequence ID" value="NZ_JBHSOW010000015.1"/>
</dbReference>
<dbReference type="SUPFAM" id="SSF51905">
    <property type="entry name" value="FAD/NAD(P)-binding domain"/>
    <property type="match status" value="1"/>
</dbReference>
<comment type="pathway">
    <text evidence="1">Cofactor biosynthesis; thiamine diphosphate biosynthesis.</text>
</comment>
<dbReference type="InterPro" id="IPR012727">
    <property type="entry name" value="Gly_oxidase_ThiO"/>
</dbReference>
<dbReference type="PANTHER" id="PTHR13847">
    <property type="entry name" value="SARCOSINE DEHYDROGENASE-RELATED"/>
    <property type="match status" value="1"/>
</dbReference>
<reference evidence="9" key="1">
    <citation type="journal article" date="2019" name="Int. J. Syst. Evol. Microbiol.">
        <title>The Global Catalogue of Microorganisms (GCM) 10K type strain sequencing project: providing services to taxonomists for standard genome sequencing and annotation.</title>
        <authorList>
            <consortium name="The Broad Institute Genomics Platform"/>
            <consortium name="The Broad Institute Genome Sequencing Center for Infectious Disease"/>
            <person name="Wu L."/>
            <person name="Ma J."/>
        </authorList>
    </citation>
    <scope>NUCLEOTIDE SEQUENCE [LARGE SCALE GENOMIC DNA]</scope>
    <source>
        <strain evidence="9">CGMCC 1.3240</strain>
    </source>
</reference>
<dbReference type="SUPFAM" id="SSF54373">
    <property type="entry name" value="FAD-linked reductases, C-terminal domain"/>
    <property type="match status" value="1"/>
</dbReference>
<dbReference type="Pfam" id="PF01266">
    <property type="entry name" value="DAO"/>
    <property type="match status" value="1"/>
</dbReference>
<dbReference type="InterPro" id="IPR006076">
    <property type="entry name" value="FAD-dep_OxRdtase"/>
</dbReference>
<dbReference type="Proteomes" id="UP001596047">
    <property type="component" value="Unassembled WGS sequence"/>
</dbReference>
<comment type="caution">
    <text evidence="8">The sequence shown here is derived from an EMBL/GenBank/DDBJ whole genome shotgun (WGS) entry which is preliminary data.</text>
</comment>
<feature type="domain" description="FAD dependent oxidoreductase" evidence="7">
    <location>
        <begin position="5"/>
        <end position="354"/>
    </location>
</feature>
<evidence type="ECO:0000256" key="2">
    <source>
        <dbReference type="ARBA" id="ARBA00022977"/>
    </source>
</evidence>
<feature type="region of interest" description="Disordered" evidence="6">
    <location>
        <begin position="361"/>
        <end position="385"/>
    </location>
</feature>
<sequence>MSESLLVLGGGIIGLSCAFEAARRGAAVTVVEPGAIGGQASGAAAGMLAPYTENGEQPDAFFRLCLDSLHRYPEWVKQIEEISGMKAELMSTGSLTVAMHEADLLPLQTRLAWQRSFGSEAELITGERLRRMEPRLSEAAITAIYTPDESHVHAPKLVAALQAACLRLGVKLLAHAGTITMPNMNGSSTGIGIETSGHGRITGDKLIVAAGAWANQYAELFGFPIPIHPIRGQICSFGSSREQTSEKSVNHMVFSSQAYWVEKQDGSLICGASEDVAGYETAVTERGINRLIRWGPRLFPFLEGREPSLRWAGLRPATRDGWPLIGTVPGRPDIIIAAGHYRNGILLSPATAALADGMLTGRESGSNNNPFAPDRFAPVSGRAVR</sequence>
<evidence type="ECO:0000313" key="9">
    <source>
        <dbReference type="Proteomes" id="UP001596047"/>
    </source>
</evidence>
<protein>
    <recommendedName>
        <fullName evidence="5">glycine oxidase</fullName>
        <ecNumber evidence="5">1.4.3.19</ecNumber>
    </recommendedName>
</protein>
<dbReference type="EMBL" id="JBHSOW010000015">
    <property type="protein sequence ID" value="MFC5648078.1"/>
    <property type="molecule type" value="Genomic_DNA"/>
</dbReference>
<keyword evidence="2" id="KW-0784">Thiamine biosynthesis</keyword>
<evidence type="ECO:0000313" key="8">
    <source>
        <dbReference type="EMBL" id="MFC5648078.1"/>
    </source>
</evidence>
<comment type="catalytic activity">
    <reaction evidence="4">
        <text>glycine + O2 + H2O = glyoxylate + H2O2 + NH4(+)</text>
        <dbReference type="Rhea" id="RHEA:11532"/>
        <dbReference type="ChEBI" id="CHEBI:15377"/>
        <dbReference type="ChEBI" id="CHEBI:15379"/>
        <dbReference type="ChEBI" id="CHEBI:16240"/>
        <dbReference type="ChEBI" id="CHEBI:28938"/>
        <dbReference type="ChEBI" id="CHEBI:36655"/>
        <dbReference type="ChEBI" id="CHEBI:57305"/>
        <dbReference type="EC" id="1.4.3.19"/>
    </reaction>
</comment>